<evidence type="ECO:0000313" key="3">
    <source>
        <dbReference type="Proteomes" id="UP000600026"/>
    </source>
</evidence>
<organism evidence="2 3">
    <name type="scientific">Streptomyces xanthophaeus</name>
    <dbReference type="NCBI Taxonomy" id="67385"/>
    <lineage>
        <taxon>Bacteria</taxon>
        <taxon>Bacillati</taxon>
        <taxon>Actinomycetota</taxon>
        <taxon>Actinomycetes</taxon>
        <taxon>Kitasatosporales</taxon>
        <taxon>Streptomycetaceae</taxon>
        <taxon>Streptomyces</taxon>
    </lineage>
</organism>
<proteinExistence type="predicted"/>
<dbReference type="InterPro" id="IPR035315">
    <property type="entry name" value="DUF5372"/>
</dbReference>
<dbReference type="EMBL" id="BNEE01000004">
    <property type="protein sequence ID" value="GHI84191.1"/>
    <property type="molecule type" value="Genomic_DNA"/>
</dbReference>
<dbReference type="OrthoDB" id="8376804at2"/>
<sequence>MTGDAAAGQGDAVVVTHPAHPFRGRRLRVRAVRGHGPAEVLVCAGPDGAPMTVLRSWTDRAAPPAAECAAGGGRAARRPLPYDEGGRPFRVSEAALRSLRSSVEETVGRLAGIEAPAGRPSPCA</sequence>
<accession>A0A919GWV2</accession>
<reference evidence="2" key="1">
    <citation type="submission" date="2020-09" db="EMBL/GenBank/DDBJ databases">
        <title>Whole genome shotgun sequence of Streptomyces xanthophaeus NBRC 12829.</title>
        <authorList>
            <person name="Komaki H."/>
            <person name="Tamura T."/>
        </authorList>
    </citation>
    <scope>NUCLEOTIDE SEQUENCE</scope>
    <source>
        <strain evidence="2">NBRC 12829</strain>
    </source>
</reference>
<dbReference type="Proteomes" id="UP000600026">
    <property type="component" value="Unassembled WGS sequence"/>
</dbReference>
<dbReference type="Pfam" id="PF17342">
    <property type="entry name" value="DUF5372"/>
    <property type="match status" value="1"/>
</dbReference>
<dbReference type="RefSeq" id="WP_031142283.1">
    <property type="nucleotide sequence ID" value="NZ_BNEE01000004.1"/>
</dbReference>
<gene>
    <name evidence="2" type="ORF">Sxan_15550</name>
</gene>
<keyword evidence="3" id="KW-1185">Reference proteome</keyword>
<feature type="region of interest" description="Disordered" evidence="1">
    <location>
        <begin position="64"/>
        <end position="86"/>
    </location>
</feature>
<protein>
    <submittedName>
        <fullName evidence="2">Uncharacterized protein</fullName>
    </submittedName>
</protein>
<name>A0A919GWV2_9ACTN</name>
<comment type="caution">
    <text evidence="2">The sequence shown here is derived from an EMBL/GenBank/DDBJ whole genome shotgun (WGS) entry which is preliminary data.</text>
</comment>
<dbReference type="AlphaFoldDB" id="A0A919GWV2"/>
<evidence type="ECO:0000313" key="2">
    <source>
        <dbReference type="EMBL" id="GHI84191.1"/>
    </source>
</evidence>
<evidence type="ECO:0000256" key="1">
    <source>
        <dbReference type="SAM" id="MobiDB-lite"/>
    </source>
</evidence>